<gene>
    <name evidence="1" type="ORF">SLEP1_g53124</name>
</gene>
<sequence length="49" mass="5774">MHYLWIIIFPYVQLFARQEPVLDSSKYTAADVRIMSSVFLSFNFTEGKL</sequence>
<dbReference type="Proteomes" id="UP001054252">
    <property type="component" value="Unassembled WGS sequence"/>
</dbReference>
<dbReference type="EMBL" id="BPVZ01000203">
    <property type="protein sequence ID" value="GKV46116.1"/>
    <property type="molecule type" value="Genomic_DNA"/>
</dbReference>
<evidence type="ECO:0000313" key="2">
    <source>
        <dbReference type="Proteomes" id="UP001054252"/>
    </source>
</evidence>
<name>A0AAV5M8F9_9ROSI</name>
<proteinExistence type="predicted"/>
<reference evidence="1 2" key="1">
    <citation type="journal article" date="2021" name="Commun. Biol.">
        <title>The genome of Shorea leprosula (Dipterocarpaceae) highlights the ecological relevance of drought in aseasonal tropical rainforests.</title>
        <authorList>
            <person name="Ng K.K.S."/>
            <person name="Kobayashi M.J."/>
            <person name="Fawcett J.A."/>
            <person name="Hatakeyama M."/>
            <person name="Paape T."/>
            <person name="Ng C.H."/>
            <person name="Ang C.C."/>
            <person name="Tnah L.H."/>
            <person name="Lee C.T."/>
            <person name="Nishiyama T."/>
            <person name="Sese J."/>
            <person name="O'Brien M.J."/>
            <person name="Copetti D."/>
            <person name="Mohd Noor M.I."/>
            <person name="Ong R.C."/>
            <person name="Putra M."/>
            <person name="Sireger I.Z."/>
            <person name="Indrioko S."/>
            <person name="Kosugi Y."/>
            <person name="Izuno A."/>
            <person name="Isagi Y."/>
            <person name="Lee S.L."/>
            <person name="Shimizu K.K."/>
        </authorList>
    </citation>
    <scope>NUCLEOTIDE SEQUENCE [LARGE SCALE GENOMIC DNA]</scope>
    <source>
        <strain evidence="1">214</strain>
    </source>
</reference>
<comment type="caution">
    <text evidence="1">The sequence shown here is derived from an EMBL/GenBank/DDBJ whole genome shotgun (WGS) entry which is preliminary data.</text>
</comment>
<accession>A0AAV5M8F9</accession>
<protein>
    <submittedName>
        <fullName evidence="1">Uncharacterized protein</fullName>
    </submittedName>
</protein>
<evidence type="ECO:0000313" key="1">
    <source>
        <dbReference type="EMBL" id="GKV46116.1"/>
    </source>
</evidence>
<keyword evidence="2" id="KW-1185">Reference proteome</keyword>
<organism evidence="1 2">
    <name type="scientific">Rubroshorea leprosula</name>
    <dbReference type="NCBI Taxonomy" id="152421"/>
    <lineage>
        <taxon>Eukaryota</taxon>
        <taxon>Viridiplantae</taxon>
        <taxon>Streptophyta</taxon>
        <taxon>Embryophyta</taxon>
        <taxon>Tracheophyta</taxon>
        <taxon>Spermatophyta</taxon>
        <taxon>Magnoliopsida</taxon>
        <taxon>eudicotyledons</taxon>
        <taxon>Gunneridae</taxon>
        <taxon>Pentapetalae</taxon>
        <taxon>rosids</taxon>
        <taxon>malvids</taxon>
        <taxon>Malvales</taxon>
        <taxon>Dipterocarpaceae</taxon>
        <taxon>Rubroshorea</taxon>
    </lineage>
</organism>
<dbReference type="AlphaFoldDB" id="A0AAV5M8F9"/>